<organism evidence="2 3">
    <name type="scientific">Araneus ventricosus</name>
    <name type="common">Orbweaver spider</name>
    <name type="synonym">Epeira ventricosa</name>
    <dbReference type="NCBI Taxonomy" id="182803"/>
    <lineage>
        <taxon>Eukaryota</taxon>
        <taxon>Metazoa</taxon>
        <taxon>Ecdysozoa</taxon>
        <taxon>Arthropoda</taxon>
        <taxon>Chelicerata</taxon>
        <taxon>Arachnida</taxon>
        <taxon>Araneae</taxon>
        <taxon>Araneomorphae</taxon>
        <taxon>Entelegynae</taxon>
        <taxon>Araneoidea</taxon>
        <taxon>Araneidae</taxon>
        <taxon>Araneus</taxon>
    </lineage>
</organism>
<accession>A0A4Y2GP68</accession>
<evidence type="ECO:0000259" key="1">
    <source>
        <dbReference type="Pfam" id="PF03184"/>
    </source>
</evidence>
<gene>
    <name evidence="2" type="primary">Jrkl_24</name>
    <name evidence="2" type="ORF">AVEN_120181_1</name>
</gene>
<dbReference type="Proteomes" id="UP000499080">
    <property type="component" value="Unassembled WGS sequence"/>
</dbReference>
<comment type="caution">
    <text evidence="2">The sequence shown here is derived from an EMBL/GenBank/DDBJ whole genome shotgun (WGS) entry which is preliminary data.</text>
</comment>
<proteinExistence type="predicted"/>
<dbReference type="GO" id="GO:0003677">
    <property type="term" value="F:DNA binding"/>
    <property type="evidence" value="ECO:0007669"/>
    <property type="project" value="TreeGrafter"/>
</dbReference>
<sequence>MKLFLVFTKAAKRDADKWSTYPRKGTSTKHFNGWRPTFVASRGWLDPWKKRHGVHQLCITGKKLSSDYMATEEFIKEIDDLISSENYLAQQVYNCDESGLNFKLCRKKNLACQEESCAPGFEMGKERVTVLACSNATGDKKLPLMFIGKSKNPRGIKKCEHECTSCILQESEKKRG</sequence>
<protein>
    <submittedName>
        <fullName evidence="2">Jerky-like</fullName>
    </submittedName>
</protein>
<feature type="domain" description="DDE-1" evidence="1">
    <location>
        <begin position="125"/>
        <end position="158"/>
    </location>
</feature>
<evidence type="ECO:0000313" key="3">
    <source>
        <dbReference type="Proteomes" id="UP000499080"/>
    </source>
</evidence>
<dbReference type="EMBL" id="BGPR01001498">
    <property type="protein sequence ID" value="GBM55383.1"/>
    <property type="molecule type" value="Genomic_DNA"/>
</dbReference>
<reference evidence="2 3" key="1">
    <citation type="journal article" date="2019" name="Sci. Rep.">
        <title>Orb-weaving spider Araneus ventricosus genome elucidates the spidroin gene catalogue.</title>
        <authorList>
            <person name="Kono N."/>
            <person name="Nakamura H."/>
            <person name="Ohtoshi R."/>
            <person name="Moran D.A.P."/>
            <person name="Shinohara A."/>
            <person name="Yoshida Y."/>
            <person name="Fujiwara M."/>
            <person name="Mori M."/>
            <person name="Tomita M."/>
            <person name="Arakawa K."/>
        </authorList>
    </citation>
    <scope>NUCLEOTIDE SEQUENCE [LARGE SCALE GENOMIC DNA]</scope>
</reference>
<dbReference type="AlphaFoldDB" id="A0A4Y2GP68"/>
<dbReference type="GO" id="GO:0005634">
    <property type="term" value="C:nucleus"/>
    <property type="evidence" value="ECO:0007669"/>
    <property type="project" value="TreeGrafter"/>
</dbReference>
<dbReference type="PANTHER" id="PTHR19303:SF16">
    <property type="entry name" value="JERKY PROTEIN HOMOLOG-LIKE"/>
    <property type="match status" value="1"/>
</dbReference>
<dbReference type="Pfam" id="PF03184">
    <property type="entry name" value="DDE_1"/>
    <property type="match status" value="1"/>
</dbReference>
<dbReference type="InterPro" id="IPR050863">
    <property type="entry name" value="CenT-Element_Derived"/>
</dbReference>
<name>A0A4Y2GP68_ARAVE</name>
<keyword evidence="3" id="KW-1185">Reference proteome</keyword>
<dbReference type="InterPro" id="IPR004875">
    <property type="entry name" value="DDE_SF_endonuclease_dom"/>
</dbReference>
<dbReference type="PANTHER" id="PTHR19303">
    <property type="entry name" value="TRANSPOSON"/>
    <property type="match status" value="1"/>
</dbReference>
<dbReference type="OrthoDB" id="6717120at2759"/>
<evidence type="ECO:0000313" key="2">
    <source>
        <dbReference type="EMBL" id="GBM55383.1"/>
    </source>
</evidence>